<name>A0ABT6HB61_LEUPS</name>
<dbReference type="EMBL" id="JARGDN010000004">
    <property type="protein sequence ID" value="MDG9733327.1"/>
    <property type="molecule type" value="Genomic_DNA"/>
</dbReference>
<dbReference type="RefSeq" id="WP_010291803.1">
    <property type="nucleotide sequence ID" value="NZ_BMBQ01000001.1"/>
</dbReference>
<keyword evidence="2" id="KW-1185">Reference proteome</keyword>
<reference evidence="1 2" key="1">
    <citation type="submission" date="2023-02" db="EMBL/GenBank/DDBJ databases">
        <title>Antimicrobial susceptibility testing and tentative epidemiological cut-off values for Lactobacillaceae family species intended for ingestion.</title>
        <authorList>
            <person name="Noehr-Meldgaard K."/>
            <person name="Struve C."/>
            <person name="Ingmer H."/>
            <person name="Koza A."/>
            <person name="Al-Nakeeb K."/>
            <person name="Agersoe Y."/>
        </authorList>
    </citation>
    <scope>NUCLEOTIDE SEQUENCE [LARGE SCALE GENOMIC DNA]</scope>
    <source>
        <strain evidence="1 2">DSM 20193</strain>
    </source>
</reference>
<evidence type="ECO:0000313" key="2">
    <source>
        <dbReference type="Proteomes" id="UP001529201"/>
    </source>
</evidence>
<accession>A0ABT6HB61</accession>
<dbReference type="Proteomes" id="UP001529201">
    <property type="component" value="Unassembled WGS sequence"/>
</dbReference>
<gene>
    <name evidence="1" type="ORF">P1N92_04235</name>
</gene>
<organism evidence="1 2">
    <name type="scientific">Leuconostoc pseudomesenteroides</name>
    <dbReference type="NCBI Taxonomy" id="33968"/>
    <lineage>
        <taxon>Bacteria</taxon>
        <taxon>Bacillati</taxon>
        <taxon>Bacillota</taxon>
        <taxon>Bacilli</taxon>
        <taxon>Lactobacillales</taxon>
        <taxon>Lactobacillaceae</taxon>
        <taxon>Leuconostoc</taxon>
    </lineage>
</organism>
<dbReference type="GeneID" id="80022554"/>
<sequence length="44" mass="5043">MTMESNRSKETVNKRRVHIAQSLKGAYAEGMIKRDPPSELKQLI</sequence>
<evidence type="ECO:0000313" key="1">
    <source>
        <dbReference type="EMBL" id="MDG9733327.1"/>
    </source>
</evidence>
<comment type="caution">
    <text evidence="1">The sequence shown here is derived from an EMBL/GenBank/DDBJ whole genome shotgun (WGS) entry which is preliminary data.</text>
</comment>
<protein>
    <submittedName>
        <fullName evidence="1">Uncharacterized protein</fullName>
    </submittedName>
</protein>
<proteinExistence type="predicted"/>